<dbReference type="PANTHER" id="PTHR36966">
    <property type="entry name" value="REP-ASSOCIATED TYROSINE TRANSPOSASE"/>
    <property type="match status" value="1"/>
</dbReference>
<dbReference type="NCBIfam" id="NF047646">
    <property type="entry name" value="REP_Tyr_transpos"/>
    <property type="match status" value="1"/>
</dbReference>
<dbReference type="InterPro" id="IPR052715">
    <property type="entry name" value="RAYT_transposase"/>
</dbReference>
<dbReference type="PANTHER" id="PTHR36966:SF1">
    <property type="entry name" value="REP-ASSOCIATED TYROSINE TRANSPOSASE"/>
    <property type="match status" value="1"/>
</dbReference>
<name>A0A285MD92_9FLAO</name>
<dbReference type="GO" id="GO:0006313">
    <property type="term" value="P:DNA transposition"/>
    <property type="evidence" value="ECO:0007669"/>
    <property type="project" value="InterPro"/>
</dbReference>
<sequence>MTIRSWFFVLVNLNTTSYKLAVANIMLPQGTILQRSLFYYIKTNNDKPAAVIGQSKPKNKTRNHYLFGMSRNYKFHNPAGVYFVSFATVYWIDVFIRQKYFEVLANSIDHCRKEKGMELFAYCFMPSHAHLIFRSTNNDPSGLLRDFKKHTSKAVIKAIKQNPRESRKEWMLKMFKKAGKEKKNVETYQFWQHHNKPIELWSPSVIKQKVDYIHKNPIHSGFVTNPEDWKYSSARNFVGENTVLEIDEIGFLS</sequence>
<reference evidence="3" key="1">
    <citation type="submission" date="2017-09" db="EMBL/GenBank/DDBJ databases">
        <authorList>
            <person name="Varghese N."/>
            <person name="Submissions S."/>
        </authorList>
    </citation>
    <scope>NUCLEOTIDE SEQUENCE [LARGE SCALE GENOMIC DNA]</scope>
    <source>
        <strain evidence="3">DSM 25885</strain>
    </source>
</reference>
<accession>A0A285MD92</accession>
<protein>
    <submittedName>
        <fullName evidence="2">REP element-mobilizing transposase RayT</fullName>
    </submittedName>
</protein>
<dbReference type="GO" id="GO:0004803">
    <property type="term" value="F:transposase activity"/>
    <property type="evidence" value="ECO:0007669"/>
    <property type="project" value="InterPro"/>
</dbReference>
<dbReference type="EMBL" id="OBEH01000001">
    <property type="protein sequence ID" value="SNY94437.1"/>
    <property type="molecule type" value="Genomic_DNA"/>
</dbReference>
<keyword evidence="3" id="KW-1185">Reference proteome</keyword>
<evidence type="ECO:0000313" key="3">
    <source>
        <dbReference type="Proteomes" id="UP000219048"/>
    </source>
</evidence>
<organism evidence="2 3">
    <name type="scientific">Flagellimonas pacifica</name>
    <dbReference type="NCBI Taxonomy" id="1247520"/>
    <lineage>
        <taxon>Bacteria</taxon>
        <taxon>Pseudomonadati</taxon>
        <taxon>Bacteroidota</taxon>
        <taxon>Flavobacteriia</taxon>
        <taxon>Flavobacteriales</taxon>
        <taxon>Flavobacteriaceae</taxon>
        <taxon>Flagellimonas</taxon>
    </lineage>
</organism>
<evidence type="ECO:0000259" key="1">
    <source>
        <dbReference type="SMART" id="SM01321"/>
    </source>
</evidence>
<dbReference type="AlphaFoldDB" id="A0A285MD92"/>
<dbReference type="SMART" id="SM01321">
    <property type="entry name" value="Y1_Tnp"/>
    <property type="match status" value="1"/>
</dbReference>
<gene>
    <name evidence="2" type="ORF">SAMN06265377_0095</name>
</gene>
<dbReference type="Pfam" id="PF01797">
    <property type="entry name" value="Y1_Tnp"/>
    <property type="match status" value="1"/>
</dbReference>
<dbReference type="InterPro" id="IPR036515">
    <property type="entry name" value="Transposase_17_sf"/>
</dbReference>
<dbReference type="Proteomes" id="UP000219048">
    <property type="component" value="Unassembled WGS sequence"/>
</dbReference>
<dbReference type="Gene3D" id="3.30.70.1290">
    <property type="entry name" value="Transposase IS200-like"/>
    <property type="match status" value="1"/>
</dbReference>
<dbReference type="GO" id="GO:0043565">
    <property type="term" value="F:sequence-specific DNA binding"/>
    <property type="evidence" value="ECO:0007669"/>
    <property type="project" value="TreeGrafter"/>
</dbReference>
<dbReference type="InterPro" id="IPR002686">
    <property type="entry name" value="Transposase_17"/>
</dbReference>
<feature type="domain" description="Transposase IS200-like" evidence="1">
    <location>
        <begin position="77"/>
        <end position="216"/>
    </location>
</feature>
<dbReference type="SUPFAM" id="SSF143422">
    <property type="entry name" value="Transposase IS200-like"/>
    <property type="match status" value="1"/>
</dbReference>
<proteinExistence type="predicted"/>
<evidence type="ECO:0000313" key="2">
    <source>
        <dbReference type="EMBL" id="SNY94437.1"/>
    </source>
</evidence>